<evidence type="ECO:0000313" key="1">
    <source>
        <dbReference type="EMBL" id="BDD86003.1"/>
    </source>
</evidence>
<dbReference type="SUPFAM" id="SSF48695">
    <property type="entry name" value="Multiheme cytochromes"/>
    <property type="match status" value="1"/>
</dbReference>
<proteinExistence type="predicted"/>
<accession>A0ABM7W509</accession>
<dbReference type="Proteomes" id="UP000830055">
    <property type="component" value="Chromosome"/>
</dbReference>
<gene>
    <name evidence="1" type="ORF">DPPLL_03680</name>
</gene>
<dbReference type="Gene3D" id="1.20.850.10">
    <property type="entry name" value="Hydroxylamine Oxidoreductase, Chain A, domain 2"/>
    <property type="match status" value="1"/>
</dbReference>
<keyword evidence="2" id="KW-1185">Reference proteome</keyword>
<organism evidence="1 2">
    <name type="scientific">Desulfofustis limnaeus</name>
    <dbReference type="NCBI Taxonomy" id="2740163"/>
    <lineage>
        <taxon>Bacteria</taxon>
        <taxon>Pseudomonadati</taxon>
        <taxon>Thermodesulfobacteriota</taxon>
        <taxon>Desulfobulbia</taxon>
        <taxon>Desulfobulbales</taxon>
        <taxon>Desulfocapsaceae</taxon>
        <taxon>Desulfofustis</taxon>
    </lineage>
</organism>
<protein>
    <recommendedName>
        <fullName evidence="3">Hydroxylamine oxidase</fullName>
    </recommendedName>
</protein>
<reference evidence="1 2" key="1">
    <citation type="submission" date="2022-01" db="EMBL/GenBank/DDBJ databases">
        <title>Desulfofustis limnae sp. nov., a novel mesophilic sulfate-reducing bacterium isolated from marsh soil.</title>
        <authorList>
            <person name="Watanabe M."/>
            <person name="Takahashi A."/>
            <person name="Kojima H."/>
            <person name="Fukui M."/>
        </authorList>
    </citation>
    <scope>NUCLEOTIDE SEQUENCE [LARGE SCALE GENOMIC DNA]</scope>
    <source>
        <strain evidence="1 2">PPLL</strain>
    </source>
</reference>
<dbReference type="Pfam" id="PF13447">
    <property type="entry name" value="Multi-haem_cyto"/>
    <property type="match status" value="1"/>
</dbReference>
<dbReference type="EMBL" id="AP025516">
    <property type="protein sequence ID" value="BDD86003.1"/>
    <property type="molecule type" value="Genomic_DNA"/>
</dbReference>
<evidence type="ECO:0008006" key="3">
    <source>
        <dbReference type="Google" id="ProtNLM"/>
    </source>
</evidence>
<dbReference type="InterPro" id="IPR036280">
    <property type="entry name" value="Multihaem_cyt_sf"/>
</dbReference>
<dbReference type="RefSeq" id="WP_284153106.1">
    <property type="nucleotide sequence ID" value="NZ_AP025516.1"/>
</dbReference>
<dbReference type="Gene3D" id="3.90.10.10">
    <property type="entry name" value="Cytochrome C3"/>
    <property type="match status" value="1"/>
</dbReference>
<name>A0ABM7W509_9BACT</name>
<evidence type="ECO:0000313" key="2">
    <source>
        <dbReference type="Proteomes" id="UP000830055"/>
    </source>
</evidence>
<sequence length="333" mass="36896">MAIHGSDPVTDADSCLSCHGTEVKITGTETRDTEMGEMVFPTLSHWPNAGVGRVNPDGSKGACSACHTRHQFSIEMARKPYTCAQCHKGPDVPAYKVYEVSVHGNIQKAMDTYWDYQAVPWTVGKDFTAPTCATCHASEVVDEEGEVLATRSHRMNDRLPWRIFGLPYAHPHPIAADTTPIVNAAGLNLPTELDGTPVSVFLIDAEEMAVRQARMEAVCLGCHSQQWVDGHFQRLDRSIETTNHMTLQATKILSQAWEEGLAAGIPQGANPFDEAIELKWVEQWLFYGNSIRFATAMGGADYGVFANGRWTQNKNLQEMLDYLTLLRAVNKRE</sequence>